<dbReference type="EMBL" id="LJRR01000065">
    <property type="protein sequence ID" value="KPZ23637.1"/>
    <property type="molecule type" value="Genomic_DNA"/>
</dbReference>
<accession>A0A0Q0HBG0</accession>
<protein>
    <submittedName>
        <fullName evidence="2">Uncharacterized protein</fullName>
    </submittedName>
</protein>
<dbReference type="PATRIC" id="fig|251703.9.peg.4572"/>
<proteinExistence type="predicted"/>
<keyword evidence="1" id="KW-0812">Transmembrane</keyword>
<evidence type="ECO:0000313" key="3">
    <source>
        <dbReference type="Proteomes" id="UP000050317"/>
    </source>
</evidence>
<gene>
    <name evidence="2" type="ORF">ALO40_03253</name>
</gene>
<keyword evidence="1" id="KW-1133">Transmembrane helix</keyword>
<dbReference type="Proteomes" id="UP000050317">
    <property type="component" value="Unassembled WGS sequence"/>
</dbReference>
<name>A0A0Q0HBG0_9PSED</name>
<organism evidence="2 3">
    <name type="scientific">Pseudomonas syringae pv. viburni</name>
    <dbReference type="NCBI Taxonomy" id="251703"/>
    <lineage>
        <taxon>Bacteria</taxon>
        <taxon>Pseudomonadati</taxon>
        <taxon>Pseudomonadota</taxon>
        <taxon>Gammaproteobacteria</taxon>
        <taxon>Pseudomonadales</taxon>
        <taxon>Pseudomonadaceae</taxon>
        <taxon>Pseudomonas</taxon>
    </lineage>
</organism>
<comment type="caution">
    <text evidence="2">The sequence shown here is derived from an EMBL/GenBank/DDBJ whole genome shotgun (WGS) entry which is preliminary data.</text>
</comment>
<reference evidence="2 3" key="1">
    <citation type="submission" date="2015-09" db="EMBL/GenBank/DDBJ databases">
        <title>Genome announcement of multiple Pseudomonas syringae strains.</title>
        <authorList>
            <person name="Thakur S."/>
            <person name="Wang P.W."/>
            <person name="Gong Y."/>
            <person name="Weir B.S."/>
            <person name="Guttman D.S."/>
        </authorList>
    </citation>
    <scope>NUCLEOTIDE SEQUENCE [LARGE SCALE GENOMIC DNA]</scope>
    <source>
        <strain evidence="2 3">ICMP3963</strain>
    </source>
</reference>
<sequence length="48" mass="5336">MSPPVQRRKPDYLQALIALLGLLLGLGVFIGLERAVTPRTTGSRRWMS</sequence>
<dbReference type="AlphaFoldDB" id="A0A0Q0HBG0"/>
<evidence type="ECO:0000256" key="1">
    <source>
        <dbReference type="SAM" id="Phobius"/>
    </source>
</evidence>
<evidence type="ECO:0000313" key="2">
    <source>
        <dbReference type="EMBL" id="KPZ23637.1"/>
    </source>
</evidence>
<keyword evidence="1" id="KW-0472">Membrane</keyword>
<feature type="transmembrane region" description="Helical" evidence="1">
    <location>
        <begin position="12"/>
        <end position="32"/>
    </location>
</feature>